<name>A0AAD7S9N6_9TELE</name>
<feature type="region of interest" description="Disordered" evidence="1">
    <location>
        <begin position="27"/>
        <end position="55"/>
    </location>
</feature>
<accession>A0AAD7S9N6</accession>
<reference evidence="2" key="1">
    <citation type="journal article" date="2023" name="Science">
        <title>Genome structures resolve the early diversification of teleost fishes.</title>
        <authorList>
            <person name="Parey E."/>
            <person name="Louis A."/>
            <person name="Montfort J."/>
            <person name="Bouchez O."/>
            <person name="Roques C."/>
            <person name="Iampietro C."/>
            <person name="Lluch J."/>
            <person name="Castinel A."/>
            <person name="Donnadieu C."/>
            <person name="Desvignes T."/>
            <person name="Floi Bucao C."/>
            <person name="Jouanno E."/>
            <person name="Wen M."/>
            <person name="Mejri S."/>
            <person name="Dirks R."/>
            <person name="Jansen H."/>
            <person name="Henkel C."/>
            <person name="Chen W.J."/>
            <person name="Zahm M."/>
            <person name="Cabau C."/>
            <person name="Klopp C."/>
            <person name="Thompson A.W."/>
            <person name="Robinson-Rechavi M."/>
            <person name="Braasch I."/>
            <person name="Lecointre G."/>
            <person name="Bobe J."/>
            <person name="Postlethwait J.H."/>
            <person name="Berthelot C."/>
            <person name="Roest Crollius H."/>
            <person name="Guiguen Y."/>
        </authorList>
    </citation>
    <scope>NUCLEOTIDE SEQUENCE</scope>
    <source>
        <strain evidence="2">NC1722</strain>
    </source>
</reference>
<feature type="region of interest" description="Disordered" evidence="1">
    <location>
        <begin position="159"/>
        <end position="178"/>
    </location>
</feature>
<dbReference type="EMBL" id="JAINUG010000089">
    <property type="protein sequence ID" value="KAJ8398539.1"/>
    <property type="molecule type" value="Genomic_DNA"/>
</dbReference>
<feature type="region of interest" description="Disordered" evidence="1">
    <location>
        <begin position="365"/>
        <end position="390"/>
    </location>
</feature>
<feature type="region of interest" description="Disordered" evidence="1">
    <location>
        <begin position="317"/>
        <end position="342"/>
    </location>
</feature>
<organism evidence="2 3">
    <name type="scientific">Aldrovandia affinis</name>
    <dbReference type="NCBI Taxonomy" id="143900"/>
    <lineage>
        <taxon>Eukaryota</taxon>
        <taxon>Metazoa</taxon>
        <taxon>Chordata</taxon>
        <taxon>Craniata</taxon>
        <taxon>Vertebrata</taxon>
        <taxon>Euteleostomi</taxon>
        <taxon>Actinopterygii</taxon>
        <taxon>Neopterygii</taxon>
        <taxon>Teleostei</taxon>
        <taxon>Notacanthiformes</taxon>
        <taxon>Halosauridae</taxon>
        <taxon>Aldrovandia</taxon>
    </lineage>
</organism>
<proteinExistence type="predicted"/>
<feature type="region of interest" description="Disordered" evidence="1">
    <location>
        <begin position="499"/>
        <end position="520"/>
    </location>
</feature>
<comment type="caution">
    <text evidence="2">The sequence shown here is derived from an EMBL/GenBank/DDBJ whole genome shotgun (WGS) entry which is preliminary data.</text>
</comment>
<feature type="region of interest" description="Disordered" evidence="1">
    <location>
        <begin position="413"/>
        <end position="437"/>
    </location>
</feature>
<keyword evidence="3" id="KW-1185">Reference proteome</keyword>
<dbReference type="AlphaFoldDB" id="A0AAD7S9N6"/>
<protein>
    <submittedName>
        <fullName evidence="2">Uncharacterized protein</fullName>
    </submittedName>
</protein>
<feature type="compositionally biased region" description="Low complexity" evidence="1">
    <location>
        <begin position="417"/>
        <end position="432"/>
    </location>
</feature>
<evidence type="ECO:0000256" key="1">
    <source>
        <dbReference type="SAM" id="MobiDB-lite"/>
    </source>
</evidence>
<evidence type="ECO:0000313" key="3">
    <source>
        <dbReference type="Proteomes" id="UP001221898"/>
    </source>
</evidence>
<feature type="compositionally biased region" description="Polar residues" evidence="1">
    <location>
        <begin position="28"/>
        <end position="53"/>
    </location>
</feature>
<dbReference type="Proteomes" id="UP001221898">
    <property type="component" value="Unassembled WGS sequence"/>
</dbReference>
<feature type="compositionally biased region" description="Polar residues" evidence="1">
    <location>
        <begin position="325"/>
        <end position="342"/>
    </location>
</feature>
<feature type="region of interest" description="Disordered" evidence="1">
    <location>
        <begin position="69"/>
        <end position="98"/>
    </location>
</feature>
<sequence length="520" mass="52985">MAGASDPLEDMLFSEVDEKAVSDLVGSLESQLVGQSNPAGSHTETRSAGSTGAANHHLGRIQPAQVGTVLDQQQQQGQHKAGLNQEPNSKEISSEKTVIPSALSSIPPFEEASITSGTGVNASSGLQSHGASNITTLSASGLVTLPHPMVSINTANRGTVASSGGEETVASETDPQKNHITSTIRTASAGIQSLNGNDGAVTLANCSTNTAVPAAVVGFQTGSGTLPLVNNVNTVASSASAVNASLNVVPTANATTFNVAQTDFHTSHAAINLDGRGTPTIALQRLPSHIMASIAQNGNGTTLSALVQQGARISPPAAAAAPLVNHSTSADNNNPKSDSPVQSKIIMSSQPSVVNSITNPVTSLAPVVNPPSSQQQSSVASSLPATSSPVPLTAISKPTVTLGQQTATTVGMIRPGTPSTSPVMTTSTQPQQLRPGLGTPQRIVTPQLLVRPPQQQTTIQLPPGFTIPQGMVLVRTEMGQLVMVPQQALAQAQAQAQNSISPRPVTPTTGATFRVTTTQV</sequence>
<evidence type="ECO:0000313" key="2">
    <source>
        <dbReference type="EMBL" id="KAJ8398539.1"/>
    </source>
</evidence>
<gene>
    <name evidence="2" type="ORF">AAFF_G00420670</name>
</gene>